<comment type="caution">
    <text evidence="3">The sequence shown here is derived from an EMBL/GenBank/DDBJ whole genome shotgun (WGS) entry which is preliminary data.</text>
</comment>
<dbReference type="OrthoDB" id="10264306at2759"/>
<dbReference type="SUPFAM" id="SSF53383">
    <property type="entry name" value="PLP-dependent transferases"/>
    <property type="match status" value="1"/>
</dbReference>
<evidence type="ECO:0000313" key="4">
    <source>
        <dbReference type="Proteomes" id="UP000247498"/>
    </source>
</evidence>
<gene>
    <name evidence="3" type="ORF">Rsub_07743</name>
</gene>
<feature type="chain" id="PRO_5016107038" evidence="1">
    <location>
        <begin position="39"/>
        <end position="587"/>
    </location>
</feature>
<evidence type="ECO:0000313" key="3">
    <source>
        <dbReference type="EMBL" id="GBF95159.1"/>
    </source>
</evidence>
<keyword evidence="1" id="KW-0732">Signal</keyword>
<protein>
    <submittedName>
        <fullName evidence="3">Molybdenum cofactor sulfurase</fullName>
    </submittedName>
</protein>
<dbReference type="PANTHER" id="PTHR14237">
    <property type="entry name" value="MOLYBDOPTERIN COFACTOR SULFURASE MOSC"/>
    <property type="match status" value="1"/>
</dbReference>
<feature type="domain" description="Aminotransferase class V" evidence="2">
    <location>
        <begin position="289"/>
        <end position="452"/>
    </location>
</feature>
<reference evidence="3 4" key="1">
    <citation type="journal article" date="2018" name="Sci. Rep.">
        <title>Raphidocelis subcapitata (=Pseudokirchneriella subcapitata) provides an insight into genome evolution and environmental adaptations in the Sphaeropleales.</title>
        <authorList>
            <person name="Suzuki S."/>
            <person name="Yamaguchi H."/>
            <person name="Nakajima N."/>
            <person name="Kawachi M."/>
        </authorList>
    </citation>
    <scope>NUCLEOTIDE SEQUENCE [LARGE SCALE GENOMIC DNA]</scope>
    <source>
        <strain evidence="3 4">NIES-35</strain>
    </source>
</reference>
<dbReference type="Pfam" id="PF00266">
    <property type="entry name" value="Aminotran_5"/>
    <property type="match status" value="1"/>
</dbReference>
<evidence type="ECO:0000259" key="2">
    <source>
        <dbReference type="Pfam" id="PF00266"/>
    </source>
</evidence>
<name>A0A2V0P6F4_9CHLO</name>
<organism evidence="3 4">
    <name type="scientific">Raphidocelis subcapitata</name>
    <dbReference type="NCBI Taxonomy" id="307507"/>
    <lineage>
        <taxon>Eukaryota</taxon>
        <taxon>Viridiplantae</taxon>
        <taxon>Chlorophyta</taxon>
        <taxon>core chlorophytes</taxon>
        <taxon>Chlorophyceae</taxon>
        <taxon>CS clade</taxon>
        <taxon>Sphaeropleales</taxon>
        <taxon>Selenastraceae</taxon>
        <taxon>Raphidocelis</taxon>
    </lineage>
</organism>
<dbReference type="STRING" id="307507.A0A2V0P6F4"/>
<sequence length="587" mass="63137">MPAGGASTRLAQRAPRSAVAAAALLAHLLLLLLAPAGAVRTDLVGRWLAQPPAGVSEARPRALRLPPLEEAKADFVRAHPEYGYKGWLDKHWYDEVGLRMPRGGHYIDFTGSGLYTNSQLRAASQELATHLYANPHCTSPSSLLVDAELRAARDMVLAHFSADPSEYAVVFTRSATEALKIVGESFPWSAAPDWTPPRRVPAGGVNETDPPGHQTAGCGGFEQGAASERRSNFVYLRANHKSVLGVGAFARERGAGLACVDEAGMEAWLHSPPVSEVGGVDDGFATYSLAAFPAKDNYEGRLYPLDWIEKIHARSTRRHKWLVALDAAAHVPTHPLNLTEVKPDFVPISFYKMVGLPTGVGALVLKRSAAAALHIVYFGGGSVLDATAEGIWRMLMPLPEGLETGTTPFLDIIQLKHGFSILNGPMGGMHAINAHVSALREWGYAQLSQLRHSNGAPLLRIFGAHERGAHHQSGIFQFLVLRANGSAVAAPQVQDDASVASLHLRAGCDCNPGQCLFDLGILPEEERHRALSGDLDKPFITVMRPDANGTPRPVVLPTGSVRASLGSLSTFEDLYALVTFLRDTYAE</sequence>
<dbReference type="AlphaFoldDB" id="A0A2V0P6F4"/>
<dbReference type="InterPro" id="IPR015422">
    <property type="entry name" value="PyrdxlP-dep_Trfase_small"/>
</dbReference>
<evidence type="ECO:0000256" key="1">
    <source>
        <dbReference type="SAM" id="SignalP"/>
    </source>
</evidence>
<dbReference type="InterPro" id="IPR000192">
    <property type="entry name" value="Aminotrans_V_dom"/>
</dbReference>
<dbReference type="InParanoid" id="A0A2V0P6F4"/>
<dbReference type="Proteomes" id="UP000247498">
    <property type="component" value="Unassembled WGS sequence"/>
</dbReference>
<dbReference type="Gene3D" id="3.90.1150.10">
    <property type="entry name" value="Aspartate Aminotransferase, domain 1"/>
    <property type="match status" value="1"/>
</dbReference>
<feature type="signal peptide" evidence="1">
    <location>
        <begin position="1"/>
        <end position="38"/>
    </location>
</feature>
<dbReference type="EMBL" id="BDRX01000060">
    <property type="protein sequence ID" value="GBF95159.1"/>
    <property type="molecule type" value="Genomic_DNA"/>
</dbReference>
<dbReference type="PANTHER" id="PTHR14237:SF80">
    <property type="entry name" value="MOLYBDENUM COFACTOR SULFURASE"/>
    <property type="match status" value="1"/>
</dbReference>
<proteinExistence type="predicted"/>
<dbReference type="Gene3D" id="3.40.640.10">
    <property type="entry name" value="Type I PLP-dependent aspartate aminotransferase-like (Major domain)"/>
    <property type="match status" value="1"/>
</dbReference>
<dbReference type="InterPro" id="IPR015421">
    <property type="entry name" value="PyrdxlP-dep_Trfase_major"/>
</dbReference>
<dbReference type="InterPro" id="IPR015424">
    <property type="entry name" value="PyrdxlP-dep_Trfase"/>
</dbReference>
<keyword evidence="4" id="KW-1185">Reference proteome</keyword>
<accession>A0A2V0P6F4</accession>